<evidence type="ECO:0000256" key="1">
    <source>
        <dbReference type="SAM" id="MobiDB-lite"/>
    </source>
</evidence>
<keyword evidence="2" id="KW-0547">Nucleotide-binding</keyword>
<accession>A0ABQ8UGM7</accession>
<evidence type="ECO:0000313" key="2">
    <source>
        <dbReference type="EMBL" id="KAJ4457928.1"/>
    </source>
</evidence>
<keyword evidence="2" id="KW-0067">ATP-binding</keyword>
<reference evidence="2" key="1">
    <citation type="journal article" date="2022" name="bioRxiv">
        <title>Genomics of Preaxostyla Flagellates Illuminates Evolutionary Transitions and the Path Towards Mitochondrial Loss.</title>
        <authorList>
            <person name="Novak L.V.F."/>
            <person name="Treitli S.C."/>
            <person name="Pyrih J."/>
            <person name="Halakuc P."/>
            <person name="Pipaliya S.V."/>
            <person name="Vacek V."/>
            <person name="Brzon O."/>
            <person name="Soukal P."/>
            <person name="Eme L."/>
            <person name="Dacks J.B."/>
            <person name="Karnkowska A."/>
            <person name="Elias M."/>
            <person name="Hampl V."/>
        </authorList>
    </citation>
    <scope>NUCLEOTIDE SEQUENCE</scope>
    <source>
        <strain evidence="2">RCP-MX</strain>
    </source>
</reference>
<organism evidence="2 3">
    <name type="scientific">Paratrimastix pyriformis</name>
    <dbReference type="NCBI Taxonomy" id="342808"/>
    <lineage>
        <taxon>Eukaryota</taxon>
        <taxon>Metamonada</taxon>
        <taxon>Preaxostyla</taxon>
        <taxon>Paratrimastigidae</taxon>
        <taxon>Paratrimastix</taxon>
    </lineage>
</organism>
<dbReference type="GO" id="GO:0004386">
    <property type="term" value="F:helicase activity"/>
    <property type="evidence" value="ECO:0007669"/>
    <property type="project" value="UniProtKB-KW"/>
</dbReference>
<protein>
    <submittedName>
        <fullName evidence="2">ATP-dependent RNA helicase RhlE</fullName>
    </submittedName>
</protein>
<feature type="region of interest" description="Disordered" evidence="1">
    <location>
        <begin position="376"/>
        <end position="395"/>
    </location>
</feature>
<feature type="region of interest" description="Disordered" evidence="1">
    <location>
        <begin position="767"/>
        <end position="796"/>
    </location>
</feature>
<dbReference type="EMBL" id="JAPMOS010000037">
    <property type="protein sequence ID" value="KAJ4457928.1"/>
    <property type="molecule type" value="Genomic_DNA"/>
</dbReference>
<feature type="region of interest" description="Disordered" evidence="1">
    <location>
        <begin position="717"/>
        <end position="736"/>
    </location>
</feature>
<keyword evidence="2" id="KW-0347">Helicase</keyword>
<sequence>MAPPGYLASSARVIEARHRSPVHIVGLVDSDPVPPARAPRARGEGPLTTVEATPEQLSAPGGDGGASFVTVTLANATPATRVHLLATHFLPQASPGAALGTPLTCPTQVDFAMPTSDYLDGVRWWWFDALVMHDPVPVSSAHVPLWDAGCSALSEETAYVLRRQGDPRLGNMLPRPQLLNSPWAVATTVTRVRRARGGEALERRAQAATRSAKRREAREECEAEAPEMLMREQSEQLCDLKCERASMELSAAKFYKRSRRVSAGSMVEGLVRGVARLFRTDHINHGVRQGRRHRFQRSGSEREGAQPSDPCLDFLAFPATVLANLRPQPSGPAHPGQAVLRIPKRSLQPGQSHLLAVAVDGEHVATAFATILPLAPPEQQSPAPAPAPAPPVSEHAAAAAEAPVLRLPSLYRDRRLLAILDPARHYAQRRAVSLLGPAAPSPPATEAGAGAGAEDAALVGPPAPLEGEATVADMNTASVLIMDSLRKAHRQTDRQTDTQARTLAPRILCPSMTPRRAWLMVPLDHHHHHRTRPLLMFDLFGAIHAHGSWCLLTATPARHPMSLQLFDLFGAIAHETPLTTDFAWLLRWPRLSPAERAERLSQYGCHEVHLWLMHKDPAFFAQVVVPHLVHKPEKTFIDEYLLGADLAAYLRPERYSSTTQQAWSRCMRITDVVAAAAAGAERARADPAGEWLARTGHPQAPRSPADLIRMGVQALAAANPVPPPSPAPTTTTATTTCSAAAPSEALGGGGGGRGPTLLGEIRAGARLRRTASASDGDDGDQEEEEAEGGASFSPSSPAMVATRLLSHANPTPPPPRTPLIAPRMEPHAGPTHRGASHHHGVARGGEAQEMLCAFCDEEPQPLAAAAPAPKSGRAERSIRQPLSAASMQGHRAAVTELRARASRLAGEQFRAPETTREYAERHYWAVERAAGGELVKWNRFWVDYARYLLHGAHGPFISTSLAHPAVRDGADTCAGRWHAGTPTQRAGRGTAGATSHKPVSSRLCALSLRPWSLNEMLLALAVTDLPLHPDPATAGTEYIRQAGAVALRCRPAGPVVLFRKEIRPWDGMPAQGDLLVRQHFIDPEDPTEYVDEQPREKHIRGGRFQANRIYTSTVVLTNVGPGALDVAVLIPRGAIPCANGFYTRCRQVTVPAFSTHSLAVSFYFPFTGRYEMFPAHVTQGDRLIGAAPPAGPLTVVEHIKSESLVDWRYLAEQGTDEEVLRYLALENLGRASLPDIAWRCARSADFTGRVLDTLGGRHVYEDVLWGYAVKHLLAGHMAAYLQHHLAPGEYPFLRSALYCSEPVEDGLWQHLEYRPLINARAHRLGGKPTILNDAMALQYRRTLRALALKRTALGALEPEEYLGLVYYLLLQDRVEDARTLFTQMAARCPGAPRSGAAPPCAKCGCSLAACPHYRPYPPGRSTQAVSMPRCLDVACLWDGDASMSRCGVPLGWWVAAAVGPVSGPAAFLPHLRAIPAVAPAAPAASASATAAVTAAAAAAPALGALCAACHERLGPAERQASGWTRMEVPFEMQRDYMAAYFEFFLDPTANGDLATARAVAKRYGGYPVAQWRRLFQEIADQLAEIDAAPVAAARPEGPAQAQAQAEAARMADNEAERAILRDRQNAGAATAEPSLEVTLSTCPILSPSPPNGRLRPRPSSLPHHQSSARQLHLVGANLAPGEPVAVRCYLMDLEMRFSMEPFSLAGPAAHEGCSIIQPNHTATVDLPVGADGLLDATIPLPAPVANSNAFVEVSRGPLTRVVTHYSHGLEVALHETQGRLTVRTAAGSAPLPRCYVKAYGRTAAGQAFFYKDGYTDLCGTFDYATLSTDELDRVERFALLVLSEAHGALVREAAPPAR</sequence>
<gene>
    <name evidence="2" type="ORF">PAPYR_6451</name>
</gene>
<name>A0ABQ8UGM7_9EUKA</name>
<comment type="caution">
    <text evidence="2">The sequence shown here is derived from an EMBL/GenBank/DDBJ whole genome shotgun (WGS) entry which is preliminary data.</text>
</comment>
<feature type="region of interest" description="Disordered" evidence="1">
    <location>
        <begin position="288"/>
        <end position="309"/>
    </location>
</feature>
<proteinExistence type="predicted"/>
<keyword evidence="3" id="KW-1185">Reference proteome</keyword>
<evidence type="ECO:0000313" key="3">
    <source>
        <dbReference type="Proteomes" id="UP001141327"/>
    </source>
</evidence>
<feature type="compositionally biased region" description="Acidic residues" evidence="1">
    <location>
        <begin position="775"/>
        <end position="787"/>
    </location>
</feature>
<dbReference type="Proteomes" id="UP001141327">
    <property type="component" value="Unassembled WGS sequence"/>
</dbReference>
<feature type="region of interest" description="Disordered" evidence="1">
    <location>
        <begin position="1639"/>
        <end position="1666"/>
    </location>
</feature>
<feature type="region of interest" description="Disordered" evidence="1">
    <location>
        <begin position="28"/>
        <end position="49"/>
    </location>
</feature>
<keyword evidence="2" id="KW-0378">Hydrolase</keyword>